<comment type="caution">
    <text evidence="1">The sequence shown here is derived from an EMBL/GenBank/DDBJ whole genome shotgun (WGS) entry which is preliminary data.</text>
</comment>
<dbReference type="Proteomes" id="UP001604277">
    <property type="component" value="Unassembled WGS sequence"/>
</dbReference>
<dbReference type="EMBL" id="JBFOLJ010000076">
    <property type="protein sequence ID" value="KAL2456215.1"/>
    <property type="molecule type" value="Genomic_DNA"/>
</dbReference>
<accession>A0ABD1NX75</accession>
<evidence type="ECO:0000313" key="1">
    <source>
        <dbReference type="EMBL" id="KAL2456215.1"/>
    </source>
</evidence>
<keyword evidence="2" id="KW-1185">Reference proteome</keyword>
<proteinExistence type="predicted"/>
<organism evidence="1 2">
    <name type="scientific">Forsythia ovata</name>
    <dbReference type="NCBI Taxonomy" id="205694"/>
    <lineage>
        <taxon>Eukaryota</taxon>
        <taxon>Viridiplantae</taxon>
        <taxon>Streptophyta</taxon>
        <taxon>Embryophyta</taxon>
        <taxon>Tracheophyta</taxon>
        <taxon>Spermatophyta</taxon>
        <taxon>Magnoliopsida</taxon>
        <taxon>eudicotyledons</taxon>
        <taxon>Gunneridae</taxon>
        <taxon>Pentapetalae</taxon>
        <taxon>asterids</taxon>
        <taxon>lamiids</taxon>
        <taxon>Lamiales</taxon>
        <taxon>Oleaceae</taxon>
        <taxon>Forsythieae</taxon>
        <taxon>Forsythia</taxon>
    </lineage>
</organism>
<gene>
    <name evidence="1" type="ORF">Fot_57010</name>
</gene>
<dbReference type="AlphaFoldDB" id="A0ABD1NX75"/>
<evidence type="ECO:0000313" key="2">
    <source>
        <dbReference type="Proteomes" id="UP001604277"/>
    </source>
</evidence>
<name>A0ABD1NX75_9LAMI</name>
<reference evidence="2" key="1">
    <citation type="submission" date="2024-07" db="EMBL/GenBank/DDBJ databases">
        <title>Two chromosome-level genome assemblies of Korean endemic species Abeliophyllum distichum and Forsythia ovata (Oleaceae).</title>
        <authorList>
            <person name="Jang H."/>
        </authorList>
    </citation>
    <scope>NUCLEOTIDE SEQUENCE [LARGE SCALE GENOMIC DNA]</scope>
</reference>
<sequence>MNDGSEKRLFIKALEQVNGISSAKVAHSGFSFISPLVQMTLLVATRKRQFRNFLNSKVHFVWQKGCCYFLIKSPRLLNHLSKNGPWGHPVARREADNPAPIPVSETDRLLRQIFT</sequence>
<protein>
    <submittedName>
        <fullName evidence="1">Uncharacterized protein</fullName>
    </submittedName>
</protein>